<dbReference type="Proteomes" id="UP000616547">
    <property type="component" value="Unassembled WGS sequence"/>
</dbReference>
<feature type="transmembrane region" description="Helical" evidence="1">
    <location>
        <begin position="280"/>
        <end position="295"/>
    </location>
</feature>
<protein>
    <recommendedName>
        <fullName evidence="4">Membrane protein 6-pyruvoyl-tetrahydropterin synthase-related domain-containing protein</fullName>
    </recommendedName>
</protein>
<feature type="transmembrane region" description="Helical" evidence="1">
    <location>
        <begin position="529"/>
        <end position="548"/>
    </location>
</feature>
<feature type="transmembrane region" description="Helical" evidence="1">
    <location>
        <begin position="335"/>
        <end position="354"/>
    </location>
</feature>
<evidence type="ECO:0008006" key="4">
    <source>
        <dbReference type="Google" id="ProtNLM"/>
    </source>
</evidence>
<feature type="transmembrane region" description="Helical" evidence="1">
    <location>
        <begin position="143"/>
        <end position="166"/>
    </location>
</feature>
<evidence type="ECO:0000256" key="1">
    <source>
        <dbReference type="SAM" id="Phobius"/>
    </source>
</evidence>
<dbReference type="EMBL" id="BOCI01000188">
    <property type="protein sequence ID" value="GHW01011.1"/>
    <property type="molecule type" value="Genomic_DNA"/>
</dbReference>
<feature type="transmembrane region" description="Helical" evidence="1">
    <location>
        <begin position="366"/>
        <end position="386"/>
    </location>
</feature>
<comment type="caution">
    <text evidence="2">The sequence shown here is derived from an EMBL/GenBank/DDBJ whole genome shotgun (WGS) entry which is preliminary data.</text>
</comment>
<keyword evidence="3" id="KW-1185">Reference proteome</keyword>
<feature type="transmembrane region" description="Helical" evidence="1">
    <location>
        <begin position="178"/>
        <end position="211"/>
    </location>
</feature>
<proteinExistence type="predicted"/>
<dbReference type="RefSeq" id="WP_201331757.1">
    <property type="nucleotide sequence ID" value="NZ_BOCG01000216.1"/>
</dbReference>
<feature type="transmembrane region" description="Helical" evidence="1">
    <location>
        <begin position="302"/>
        <end position="323"/>
    </location>
</feature>
<accession>A0ABQ3W690</accession>
<evidence type="ECO:0000313" key="2">
    <source>
        <dbReference type="EMBL" id="GHW01011.1"/>
    </source>
</evidence>
<keyword evidence="1" id="KW-0812">Transmembrane</keyword>
<feature type="transmembrane region" description="Helical" evidence="1">
    <location>
        <begin position="101"/>
        <end position="123"/>
    </location>
</feature>
<name>A0ABQ3W690_9LACO</name>
<feature type="transmembrane region" description="Helical" evidence="1">
    <location>
        <begin position="223"/>
        <end position="244"/>
    </location>
</feature>
<evidence type="ECO:0000313" key="3">
    <source>
        <dbReference type="Proteomes" id="UP000616547"/>
    </source>
</evidence>
<keyword evidence="1" id="KW-1133">Transmembrane helix</keyword>
<organism evidence="2 3">
    <name type="scientific">Lactobacillus nasalidis</name>
    <dbReference type="NCBI Taxonomy" id="2797258"/>
    <lineage>
        <taxon>Bacteria</taxon>
        <taxon>Bacillati</taxon>
        <taxon>Bacillota</taxon>
        <taxon>Bacilli</taxon>
        <taxon>Lactobacillales</taxon>
        <taxon>Lactobacillaceae</taxon>
        <taxon>Lactobacillus</taxon>
    </lineage>
</organism>
<sequence length="553" mass="63302">MKKISKHRTDLLYLAGLALAVLLAVLYQQRTHALWLWSDWSFHASRAEEIYQNLKAGSPLTYIATHTFHSTGVASFLFYPYLFLYPWAGLRFVLSPVNAFYGWYFLVNLATAWLSYCCMKSFSKKALPSLLFALLYTFTPYRIYLGTAVFGEFLAVAFLPLVFLGIYEILWRDRRKWYLLAIGGALVTYAHLLTVMLVLEFFAIIIIIKLISDRGIEKDRLLALLKSLLACICLVLPVIVPFLTDFVGHGVTSAKFGLSYTMSLSQLLLQSFGFSRGWKLSPYLLFFLLAGWLWIKGRFDWTVYGLGWLSFILASTIFPWHFLSKTFLAEVQITARYLSYTGLFVSLLEAKYLANGITRLTPRKRKALTVLLPLFGVLTSCSSMYLQVQVMKHPQRLASVRRSSLTKLPQTTISNQDYSKIFNYQVVYGEYDYYPAAAKKYRKQIARQVALLNKKKVKLQTKAGSNQLTYTIKSKGGKLDLPVLSYQHTRISLNGQTVSYQVSQRGTVQIKLPKGNSRIVVSYQPAKCYYYALAFCLLSWLTLAFYIYKKHLS</sequence>
<gene>
    <name evidence="2" type="ORF">lacNasYZ03_06980</name>
</gene>
<keyword evidence="1" id="KW-0472">Membrane</keyword>
<reference evidence="3" key="1">
    <citation type="submission" date="2021-01" db="EMBL/GenBank/DDBJ databases">
        <title>Draft genome sequence of Nasalis larvatus strain YZ03.</title>
        <authorList>
            <person name="Suzuki-Hashido N."/>
            <person name="Tsuchida S."/>
            <person name="Hayakawa T."/>
        </authorList>
    </citation>
    <scope>NUCLEOTIDE SEQUENCE [LARGE SCALE GENOMIC DNA]</scope>
    <source>
        <strain evidence="3">YZ03</strain>
    </source>
</reference>